<sequence>MLAKRGKPTRERAERLPGQLTHFICVHAFSSRTPHNSGAHRKRLRRGRNILFRDFRSSLKLSNRNDQGISSETQEIWRALMTDLGRMLSRQSRIVTMLTMTVPISSHVGRRDGVNVKTLTM</sequence>
<gene>
    <name evidence="1" type="ORF">EVAR_20921_1</name>
</gene>
<proteinExistence type="predicted"/>
<accession>A0A4C1UVK6</accession>
<dbReference type="AlphaFoldDB" id="A0A4C1UVK6"/>
<name>A0A4C1UVK6_EUMVA</name>
<comment type="caution">
    <text evidence="1">The sequence shown here is derived from an EMBL/GenBank/DDBJ whole genome shotgun (WGS) entry which is preliminary data.</text>
</comment>
<dbReference type="Proteomes" id="UP000299102">
    <property type="component" value="Unassembled WGS sequence"/>
</dbReference>
<evidence type="ECO:0000313" key="1">
    <source>
        <dbReference type="EMBL" id="GBP30468.1"/>
    </source>
</evidence>
<keyword evidence="2" id="KW-1185">Reference proteome</keyword>
<evidence type="ECO:0000313" key="2">
    <source>
        <dbReference type="Proteomes" id="UP000299102"/>
    </source>
</evidence>
<protein>
    <submittedName>
        <fullName evidence="1">Uncharacterized protein</fullName>
    </submittedName>
</protein>
<dbReference type="EMBL" id="BGZK01000233">
    <property type="protein sequence ID" value="GBP30468.1"/>
    <property type="molecule type" value="Genomic_DNA"/>
</dbReference>
<organism evidence="1 2">
    <name type="scientific">Eumeta variegata</name>
    <name type="common">Bagworm moth</name>
    <name type="synonym">Eumeta japonica</name>
    <dbReference type="NCBI Taxonomy" id="151549"/>
    <lineage>
        <taxon>Eukaryota</taxon>
        <taxon>Metazoa</taxon>
        <taxon>Ecdysozoa</taxon>
        <taxon>Arthropoda</taxon>
        <taxon>Hexapoda</taxon>
        <taxon>Insecta</taxon>
        <taxon>Pterygota</taxon>
        <taxon>Neoptera</taxon>
        <taxon>Endopterygota</taxon>
        <taxon>Lepidoptera</taxon>
        <taxon>Glossata</taxon>
        <taxon>Ditrysia</taxon>
        <taxon>Tineoidea</taxon>
        <taxon>Psychidae</taxon>
        <taxon>Oiketicinae</taxon>
        <taxon>Eumeta</taxon>
    </lineage>
</organism>
<reference evidence="1 2" key="1">
    <citation type="journal article" date="2019" name="Commun. Biol.">
        <title>The bagworm genome reveals a unique fibroin gene that provides high tensile strength.</title>
        <authorList>
            <person name="Kono N."/>
            <person name="Nakamura H."/>
            <person name="Ohtoshi R."/>
            <person name="Tomita M."/>
            <person name="Numata K."/>
            <person name="Arakawa K."/>
        </authorList>
    </citation>
    <scope>NUCLEOTIDE SEQUENCE [LARGE SCALE GENOMIC DNA]</scope>
</reference>